<evidence type="ECO:0000313" key="2">
    <source>
        <dbReference type="Proteomes" id="UP000091846"/>
    </source>
</evidence>
<sequence length="76" mass="8548">MRNRTATRYQLTDRLHGERTVYVSVDEIVTTISGWLAELGVDSPLVEDLAHAVRVGDWWKAYRLGDCLSVEVTGAQ</sequence>
<dbReference type="EMBL" id="LZKI01000006">
    <property type="protein sequence ID" value="OBI46891.1"/>
    <property type="molecule type" value="Genomic_DNA"/>
</dbReference>
<name>A0A1A2ZCR0_9MYCO</name>
<dbReference type="Proteomes" id="UP000091846">
    <property type="component" value="Unassembled WGS sequence"/>
</dbReference>
<organism evidence="1 2">
    <name type="scientific">Mycobacterium colombiense</name>
    <dbReference type="NCBI Taxonomy" id="339268"/>
    <lineage>
        <taxon>Bacteria</taxon>
        <taxon>Bacillati</taxon>
        <taxon>Actinomycetota</taxon>
        <taxon>Actinomycetes</taxon>
        <taxon>Mycobacteriales</taxon>
        <taxon>Mycobacteriaceae</taxon>
        <taxon>Mycobacterium</taxon>
        <taxon>Mycobacterium avium complex (MAC)</taxon>
    </lineage>
</organism>
<evidence type="ECO:0000313" key="1">
    <source>
        <dbReference type="EMBL" id="OBI46891.1"/>
    </source>
</evidence>
<reference evidence="1 2" key="1">
    <citation type="submission" date="2016-06" db="EMBL/GenBank/DDBJ databases">
        <authorList>
            <person name="Kjaerup R.B."/>
            <person name="Dalgaard T.S."/>
            <person name="Juul-Madsen H.R."/>
        </authorList>
    </citation>
    <scope>NUCLEOTIDE SEQUENCE [LARGE SCALE GENOMIC DNA]</scope>
    <source>
        <strain evidence="1 2">E1334</strain>
    </source>
</reference>
<comment type="caution">
    <text evidence="1">The sequence shown here is derived from an EMBL/GenBank/DDBJ whole genome shotgun (WGS) entry which is preliminary data.</text>
</comment>
<accession>A0A1A2ZCR0</accession>
<dbReference type="OrthoDB" id="4736258at2"/>
<proteinExistence type="predicted"/>
<dbReference type="AlphaFoldDB" id="A0A1A2ZCR0"/>
<gene>
    <name evidence="1" type="ORF">A5708_12870</name>
</gene>
<protein>
    <submittedName>
        <fullName evidence="1">Uncharacterized protein</fullName>
    </submittedName>
</protein>